<protein>
    <submittedName>
        <fullName evidence="1">Zinc finger BED domain-containing protein 4-like</fullName>
    </submittedName>
</protein>
<comment type="caution">
    <text evidence="1">The sequence shown here is derived from an EMBL/GenBank/DDBJ whole genome shotgun (WGS) entry which is preliminary data.</text>
</comment>
<dbReference type="PANTHER" id="PTHR47241">
    <property type="entry name" value="FINGER PROTEIN, PUTATIVE-RELATED"/>
    <property type="match status" value="1"/>
</dbReference>
<dbReference type="Proteomes" id="UP001059041">
    <property type="component" value="Linkage Group LG20"/>
</dbReference>
<dbReference type="GO" id="GO:0006357">
    <property type="term" value="P:regulation of transcription by RNA polymerase II"/>
    <property type="evidence" value="ECO:0007669"/>
    <property type="project" value="TreeGrafter"/>
</dbReference>
<dbReference type="EMBL" id="JAFHDT010000020">
    <property type="protein sequence ID" value="KAI7795024.1"/>
    <property type="molecule type" value="Genomic_DNA"/>
</dbReference>
<reference evidence="1" key="1">
    <citation type="submission" date="2021-02" db="EMBL/GenBank/DDBJ databases">
        <title>Comparative genomics reveals that relaxation of natural selection precedes convergent phenotypic evolution of cavefish.</title>
        <authorList>
            <person name="Peng Z."/>
        </authorList>
    </citation>
    <scope>NUCLEOTIDE SEQUENCE</scope>
    <source>
        <tissue evidence="1">Muscle</tissue>
    </source>
</reference>
<name>A0A9W7TFC4_TRIRA</name>
<dbReference type="AlphaFoldDB" id="A0A9W7TFC4"/>
<dbReference type="InterPro" id="IPR052865">
    <property type="entry name" value="Zinc_finger_BED"/>
</dbReference>
<dbReference type="SUPFAM" id="SSF53098">
    <property type="entry name" value="Ribonuclease H-like"/>
    <property type="match status" value="1"/>
</dbReference>
<keyword evidence="2" id="KW-1185">Reference proteome</keyword>
<dbReference type="InterPro" id="IPR012337">
    <property type="entry name" value="RNaseH-like_sf"/>
</dbReference>
<organism evidence="1 2">
    <name type="scientific">Triplophysa rosa</name>
    <name type="common">Cave loach</name>
    <dbReference type="NCBI Taxonomy" id="992332"/>
    <lineage>
        <taxon>Eukaryota</taxon>
        <taxon>Metazoa</taxon>
        <taxon>Chordata</taxon>
        <taxon>Craniata</taxon>
        <taxon>Vertebrata</taxon>
        <taxon>Euteleostomi</taxon>
        <taxon>Actinopterygii</taxon>
        <taxon>Neopterygii</taxon>
        <taxon>Teleostei</taxon>
        <taxon>Ostariophysi</taxon>
        <taxon>Cypriniformes</taxon>
        <taxon>Nemacheilidae</taxon>
        <taxon>Triplophysa</taxon>
    </lineage>
</organism>
<gene>
    <name evidence="1" type="ORF">IRJ41_006924</name>
</gene>
<proteinExistence type="predicted"/>
<sequence>MDIKRPQQDVQTRWNSSLYMLQSLLQQKRALSVFAAERTLPATLTAHQWELMNKTADVLSPFEELTRDVSRETATAADVIPAITVLGNLVLSFFTKSANLLLAKEHLIQEVAKTEGRRAVSAVPEENEAAAEPVSKAPHHDACSSLDIAFEEILQERQSQGRSFCHPHILEVCSPLQHHPYRTRRLGRPLEGHFFVFSSVPGCRSARRGGRDSRIVNTALHALTVVILPFTSVDTVAHRTPLLMLPYAGSPSWPRSQPGLSDSPLEGW</sequence>
<accession>A0A9W7TFC4</accession>
<dbReference type="PANTHER" id="PTHR47241:SF2">
    <property type="entry name" value="ZINC FINGER BED DOMAIN-CONTAINING PROTEIN 6"/>
    <property type="match status" value="1"/>
</dbReference>
<dbReference type="GO" id="GO:0005634">
    <property type="term" value="C:nucleus"/>
    <property type="evidence" value="ECO:0007669"/>
    <property type="project" value="TreeGrafter"/>
</dbReference>
<evidence type="ECO:0000313" key="1">
    <source>
        <dbReference type="EMBL" id="KAI7795024.1"/>
    </source>
</evidence>
<evidence type="ECO:0000313" key="2">
    <source>
        <dbReference type="Proteomes" id="UP001059041"/>
    </source>
</evidence>